<keyword evidence="2" id="KW-0413">Isomerase</keyword>
<reference evidence="3" key="1">
    <citation type="submission" date="2013-11" db="EMBL/GenBank/DDBJ databases">
        <title>Draft genome sequence from a member of Zhouia, isolated tidal flat.</title>
        <authorList>
            <person name="Jin H."/>
            <person name="Jeon C.O."/>
        </authorList>
    </citation>
    <scope>NUCLEOTIDE SEQUENCE [LARGE SCALE GENOMIC DNA]</scope>
    <source>
        <strain evidence="3">AD3</strain>
    </source>
</reference>
<evidence type="ECO:0000313" key="2">
    <source>
        <dbReference type="EMBL" id="ETN95809.1"/>
    </source>
</evidence>
<dbReference type="SUPFAM" id="SSF159283">
    <property type="entry name" value="Guanosine diphospho-D-mannose pyrophosphorylase/mannose-6-phosphate isomerase linker domain"/>
    <property type="match status" value="1"/>
</dbReference>
<dbReference type="PATRIC" id="fig|1286632.3.peg.1520"/>
<dbReference type="InterPro" id="IPR051161">
    <property type="entry name" value="Mannose-6P_isomerase_type2"/>
</dbReference>
<dbReference type="PANTHER" id="PTHR46390">
    <property type="entry name" value="MANNOSE-1-PHOSPHATE GUANYLYLTRANSFERASE"/>
    <property type="match status" value="1"/>
</dbReference>
<proteinExistence type="predicted"/>
<dbReference type="AlphaFoldDB" id="W2UPF7"/>
<dbReference type="Pfam" id="PF00483">
    <property type="entry name" value="NTP_transferase"/>
    <property type="match status" value="1"/>
</dbReference>
<dbReference type="Proteomes" id="UP000018850">
    <property type="component" value="Unassembled WGS sequence"/>
</dbReference>
<dbReference type="Gene3D" id="3.90.550.10">
    <property type="entry name" value="Spore Coat Polysaccharide Biosynthesis Protein SpsA, Chain A"/>
    <property type="match status" value="1"/>
</dbReference>
<name>W2UPF7_9FLAO</name>
<dbReference type="GO" id="GO:0009298">
    <property type="term" value="P:GDP-mannose biosynthetic process"/>
    <property type="evidence" value="ECO:0007669"/>
    <property type="project" value="TreeGrafter"/>
</dbReference>
<comment type="caution">
    <text evidence="2">The sequence shown here is derived from an EMBL/GenBank/DDBJ whole genome shotgun (WGS) entry which is preliminary data.</text>
</comment>
<dbReference type="InterPro" id="IPR029044">
    <property type="entry name" value="Nucleotide-diphossugar_trans"/>
</dbReference>
<feature type="domain" description="Nucleotidyl transferase" evidence="1">
    <location>
        <begin position="16"/>
        <end position="206"/>
    </location>
</feature>
<protein>
    <submittedName>
        <fullName evidence="2">Mannose-1-phosphate guanylyltransferase/mannose-6-phosphate isomerase</fullName>
    </submittedName>
</protein>
<dbReference type="PANTHER" id="PTHR46390:SF1">
    <property type="entry name" value="MANNOSE-1-PHOSPHATE GUANYLYLTRANSFERASE"/>
    <property type="match status" value="1"/>
</dbReference>
<evidence type="ECO:0000259" key="1">
    <source>
        <dbReference type="Pfam" id="PF00483"/>
    </source>
</evidence>
<keyword evidence="2" id="KW-0548">Nucleotidyltransferase</keyword>
<accession>W2UPF7</accession>
<dbReference type="SUPFAM" id="SSF53448">
    <property type="entry name" value="Nucleotide-diphospho-sugar transferases"/>
    <property type="match status" value="1"/>
</dbReference>
<dbReference type="GO" id="GO:0004475">
    <property type="term" value="F:mannose-1-phosphate guanylyltransferase (GTP) activity"/>
    <property type="evidence" value="ECO:0007669"/>
    <property type="project" value="TreeGrafter"/>
</dbReference>
<keyword evidence="3" id="KW-1185">Reference proteome</keyword>
<keyword evidence="2" id="KW-0808">Transferase</keyword>
<dbReference type="eggNOG" id="COG0836">
    <property type="taxonomic scope" value="Bacteria"/>
</dbReference>
<evidence type="ECO:0000313" key="3">
    <source>
        <dbReference type="Proteomes" id="UP000018850"/>
    </source>
</evidence>
<reference evidence="2 3" key="2">
    <citation type="journal article" date="2016" name="Genome Announc.">
        <title>Draft Genome Sequence of Zhouia amylolytica AD3, Isolated from Tidal Flat Sediment.</title>
        <authorList>
            <person name="Jia B."/>
            <person name="Jin H.M."/>
            <person name="Lee H.J."/>
            <person name="Jeon C.O."/>
        </authorList>
    </citation>
    <scope>NUCLEOTIDE SEQUENCE [LARGE SCALE GENOMIC DNA]</scope>
    <source>
        <strain evidence="2 3">AD3</strain>
    </source>
</reference>
<gene>
    <name evidence="2" type="ORF">P278_15310</name>
</gene>
<sequence>MAETQAAEMEISLNQKVIEPVGRNTAPAIALACLSVDPEAVMFVTPSDHMIDGGQAYQNAINRAVELAQEGNVVTFGIDPLGPETGFGYIEARGESVVSFREKPDLKTAKEFLASGNFLWNSGMFCFKAGVFLEELEKHHYEMLKACKQAYSTIENGFVDLESMLTIPADSIDYAVLEKSDRVKVVPSSFYWTDLGTFDALINYAQLNQNRVDMLRPVEGCSNAYAFTNKKVVANGVDNIMLVETKDVMLVLPIGESNRVKSVYNSIKENDRSLVE</sequence>
<organism evidence="2 3">
    <name type="scientific">Zhouia amylolytica AD3</name>
    <dbReference type="NCBI Taxonomy" id="1286632"/>
    <lineage>
        <taxon>Bacteria</taxon>
        <taxon>Pseudomonadati</taxon>
        <taxon>Bacteroidota</taxon>
        <taxon>Flavobacteriia</taxon>
        <taxon>Flavobacteriales</taxon>
        <taxon>Flavobacteriaceae</taxon>
        <taxon>Zhouia</taxon>
    </lineage>
</organism>
<dbReference type="EMBL" id="AYXY01000019">
    <property type="protein sequence ID" value="ETN95809.1"/>
    <property type="molecule type" value="Genomic_DNA"/>
</dbReference>
<dbReference type="GO" id="GO:0016853">
    <property type="term" value="F:isomerase activity"/>
    <property type="evidence" value="ECO:0007669"/>
    <property type="project" value="UniProtKB-KW"/>
</dbReference>
<dbReference type="InterPro" id="IPR005835">
    <property type="entry name" value="NTP_transferase_dom"/>
</dbReference>